<dbReference type="STRING" id="411945.GA0061102_1004137"/>
<gene>
    <name evidence="2" type="ORF">GA0061102_1004137</name>
</gene>
<keyword evidence="1" id="KW-1133">Transmembrane helix</keyword>
<accession>A0A1C3UL95</accession>
<proteinExistence type="predicted"/>
<feature type="transmembrane region" description="Helical" evidence="1">
    <location>
        <begin position="12"/>
        <end position="37"/>
    </location>
</feature>
<evidence type="ECO:0000313" key="3">
    <source>
        <dbReference type="Proteomes" id="UP000199435"/>
    </source>
</evidence>
<evidence type="ECO:0000313" key="2">
    <source>
        <dbReference type="EMBL" id="SCB16235.1"/>
    </source>
</evidence>
<dbReference type="AlphaFoldDB" id="A0A1C3UL95"/>
<evidence type="ECO:0000256" key="1">
    <source>
        <dbReference type="SAM" id="Phobius"/>
    </source>
</evidence>
<reference evidence="3" key="1">
    <citation type="submission" date="2016-08" db="EMBL/GenBank/DDBJ databases">
        <authorList>
            <person name="Varghese N."/>
            <person name="Submissions Spin"/>
        </authorList>
    </citation>
    <scope>NUCLEOTIDE SEQUENCE [LARGE SCALE GENOMIC DNA]</scope>
    <source>
        <strain evidence="3">HAMBI 2971</strain>
    </source>
</reference>
<protein>
    <submittedName>
        <fullName evidence="2">Uncharacterized protein</fullName>
    </submittedName>
</protein>
<dbReference type="OrthoDB" id="7551043at2"/>
<dbReference type="Proteomes" id="UP000199435">
    <property type="component" value="Unassembled WGS sequence"/>
</dbReference>
<organism evidence="2 3">
    <name type="scientific">Rhizobium miluonense</name>
    <dbReference type="NCBI Taxonomy" id="411945"/>
    <lineage>
        <taxon>Bacteria</taxon>
        <taxon>Pseudomonadati</taxon>
        <taxon>Pseudomonadota</taxon>
        <taxon>Alphaproteobacteria</taxon>
        <taxon>Hyphomicrobiales</taxon>
        <taxon>Rhizobiaceae</taxon>
        <taxon>Rhizobium/Agrobacterium group</taxon>
        <taxon>Rhizobium</taxon>
    </lineage>
</organism>
<keyword evidence="1" id="KW-0812">Transmembrane</keyword>
<keyword evidence="1" id="KW-0472">Membrane</keyword>
<dbReference type="EMBL" id="FMAH01000004">
    <property type="protein sequence ID" value="SCB16235.1"/>
    <property type="molecule type" value="Genomic_DNA"/>
</dbReference>
<sequence length="272" mass="29825">MARRKRRSRRGGSAGLIIATVCLAVLSLGIVGAYGWLRYKANGNVAVDQASLCPVDGPKAETAILLDVTDPISDTTALDLRNQFQKIVTDVPIGGAIDIYALTEKEGELIQTFHGCNPGSGASVDEWTSNPRLAQARWEKGFQKPLADIAGKLTEGESGRLSPIMAAIQKINLEVFASAPHGLPKRLYIASDMIEHTAAFSNYRDGASYQKYQHSPANDRFRTSLDGVTVKILAFQRPNMKFSMEDLANFWAQWIKSNSGYFDGFVRLEGIR</sequence>
<keyword evidence="3" id="KW-1185">Reference proteome</keyword>
<name>A0A1C3UL95_9HYPH</name>
<dbReference type="RefSeq" id="WP_092844977.1">
    <property type="nucleotide sequence ID" value="NZ_FMAH01000004.1"/>
</dbReference>